<gene>
    <name evidence="2" type="ORF">PSNMU_V1.4_AUG-EV-PASAV3_0086610</name>
</gene>
<dbReference type="Proteomes" id="UP000291116">
    <property type="component" value="Unassembled WGS sequence"/>
</dbReference>
<dbReference type="PANTHER" id="PTHR42773:SF1">
    <property type="entry name" value="METALLO-BETA-LACTAMASE FAMILY PROTEIN"/>
    <property type="match status" value="1"/>
</dbReference>
<sequence length="509" mass="56248">MMRSLILNGRMNGFLFLVTGCLILCLHDGIDWSDFAPDRSAQISEWTHRPSPIYYHFAAEAFVPFFFNFHSIVERRNNACQQRILTATTTGNRDILRPEGSIATRNARSCPPTSCCTSSSSFLTANAPRRFTENAYGPLYVNDRCINCAACSMFAPSVFSRESKTEGHHIVSKQPVTEKEIEESRAALAACPVAAIRVDKKQEEHAASAEENSSAPSGSVASQLAINPKFNGRPLPFPKLISPNLSDVFFVGHHNSKSFGAAPYLLSSLSNTEPTWIMVDTPRYSESAVRAVESLTGSIGPSYLVLTHVDDTADHNSWKDKYPNLKRIFHAGDLGTHNWIGDETLEDVEILLTARSSDRSLQYFDLKGNPIDNETDGSNHDVVLVHTPGHSPGSIALLKRASPSINGSESTKNAHGVLFSGDTYSYTTREGGHMSGFPLYGNDARLQSKILPLLLDLDWNILAPGHGHVRDYTLIQESQQQQQLQGTKVFIDSREKEMEAAIEELSRYL</sequence>
<dbReference type="Gene3D" id="3.30.70.20">
    <property type="match status" value="1"/>
</dbReference>
<dbReference type="InterPro" id="IPR036866">
    <property type="entry name" value="RibonucZ/Hydroxyglut_hydro"/>
</dbReference>
<protein>
    <recommendedName>
        <fullName evidence="4">Metallo-beta-lactamase domain-containing protein</fullName>
    </recommendedName>
</protein>
<dbReference type="SUPFAM" id="SSF56281">
    <property type="entry name" value="Metallo-hydrolase/oxidoreductase"/>
    <property type="match status" value="1"/>
</dbReference>
<evidence type="ECO:0000313" key="2">
    <source>
        <dbReference type="EMBL" id="VEU41728.1"/>
    </source>
</evidence>
<evidence type="ECO:0000313" key="3">
    <source>
        <dbReference type="Proteomes" id="UP000291116"/>
    </source>
</evidence>
<feature type="signal peptide" evidence="1">
    <location>
        <begin position="1"/>
        <end position="29"/>
    </location>
</feature>
<keyword evidence="3" id="KW-1185">Reference proteome</keyword>
<dbReference type="PANTHER" id="PTHR42773">
    <property type="entry name" value="METALLO-BETA-LACTAMASE-RELATED"/>
    <property type="match status" value="1"/>
</dbReference>
<evidence type="ECO:0000256" key="1">
    <source>
        <dbReference type="SAM" id="SignalP"/>
    </source>
</evidence>
<accession>A0A448ZI44</accession>
<dbReference type="Gene3D" id="3.60.15.10">
    <property type="entry name" value="Ribonuclease Z/Hydroxyacylglutathione hydrolase-like"/>
    <property type="match status" value="1"/>
</dbReference>
<dbReference type="SUPFAM" id="SSF54862">
    <property type="entry name" value="4Fe-4S ferredoxins"/>
    <property type="match status" value="1"/>
</dbReference>
<dbReference type="PROSITE" id="PS51257">
    <property type="entry name" value="PROKAR_LIPOPROTEIN"/>
    <property type="match status" value="1"/>
</dbReference>
<proteinExistence type="predicted"/>
<dbReference type="OrthoDB" id="17458at2759"/>
<feature type="chain" id="PRO_5019061871" description="Metallo-beta-lactamase domain-containing protein" evidence="1">
    <location>
        <begin position="30"/>
        <end position="509"/>
    </location>
</feature>
<evidence type="ECO:0008006" key="4">
    <source>
        <dbReference type="Google" id="ProtNLM"/>
    </source>
</evidence>
<name>A0A448ZI44_9STRA</name>
<reference evidence="2 3" key="1">
    <citation type="submission" date="2019-01" db="EMBL/GenBank/DDBJ databases">
        <authorList>
            <person name="Ferrante I. M."/>
        </authorList>
    </citation>
    <scope>NUCLEOTIDE SEQUENCE [LARGE SCALE GENOMIC DNA]</scope>
    <source>
        <strain evidence="2 3">B856</strain>
    </source>
</reference>
<keyword evidence="1" id="KW-0732">Signal</keyword>
<organism evidence="2 3">
    <name type="scientific">Pseudo-nitzschia multistriata</name>
    <dbReference type="NCBI Taxonomy" id="183589"/>
    <lineage>
        <taxon>Eukaryota</taxon>
        <taxon>Sar</taxon>
        <taxon>Stramenopiles</taxon>
        <taxon>Ochrophyta</taxon>
        <taxon>Bacillariophyta</taxon>
        <taxon>Bacillariophyceae</taxon>
        <taxon>Bacillariophycidae</taxon>
        <taxon>Bacillariales</taxon>
        <taxon>Bacillariaceae</taxon>
        <taxon>Pseudo-nitzschia</taxon>
    </lineage>
</organism>
<dbReference type="AlphaFoldDB" id="A0A448ZI44"/>
<dbReference type="Pfam" id="PF13370">
    <property type="entry name" value="Fer4_13"/>
    <property type="match status" value="1"/>
</dbReference>
<dbReference type="EMBL" id="CAACVS010000378">
    <property type="protein sequence ID" value="VEU41728.1"/>
    <property type="molecule type" value="Genomic_DNA"/>
</dbReference>